<dbReference type="EMBL" id="JAJJMM010000001">
    <property type="protein sequence ID" value="MCC9064271.1"/>
    <property type="molecule type" value="Genomic_DNA"/>
</dbReference>
<name>A0ABS8MFK7_9FLAO</name>
<keyword evidence="2" id="KW-1185">Reference proteome</keyword>
<comment type="caution">
    <text evidence="1">The sequence shown here is derived from an EMBL/GenBank/DDBJ whole genome shotgun (WGS) entry which is preliminary data.</text>
</comment>
<reference evidence="1" key="1">
    <citation type="submission" date="2021-11" db="EMBL/GenBank/DDBJ databases">
        <title>Description of novel Flavobacterium species.</title>
        <authorList>
            <person name="Saticioglu I.B."/>
            <person name="Ay H."/>
            <person name="Altun S."/>
            <person name="Duman M."/>
        </authorList>
    </citation>
    <scope>NUCLEOTIDE SEQUENCE</scope>
    <source>
        <strain evidence="1">F-30</strain>
    </source>
</reference>
<dbReference type="Proteomes" id="UP001430679">
    <property type="component" value="Unassembled WGS sequence"/>
</dbReference>
<proteinExistence type="predicted"/>
<evidence type="ECO:0000313" key="2">
    <source>
        <dbReference type="Proteomes" id="UP001430679"/>
    </source>
</evidence>
<sequence length="398" mass="45887">MTVTELKSNLIPKLEEWVNFLDISIKSLGKEFDSSYGFGNYILISRLENHFAIEIYGFQEINDKPKFIIEDKPNKYNLNFFINGGKYYSQYDGLNCIVNGKNANNQRAVYSFSDLLLSVSNSNDVIDVLFEDTKLYKDKILKEGCDLPFHFSNECSNIFFSNISIVSQINGFYSFRRHSTTLIVNSSISEQDFTYFLNEVFDCANFDIGKPLNGCKHKFQIISELKSLAYYRIDETAIDKFIQLISNQFAKSLGYISAKSNLRLEIQDSISSDTEKKYLTPDFLMERSDGFYDILDLKIGLLNYDFAFGDWTNSHFSGYASKLIGQLAGYKRYFSDSQNAKWAYENYSIRIKDPKLIGIAGNHNNFDREIVDKALEGQISDFHFISYNELADLLKRHS</sequence>
<gene>
    <name evidence="1" type="ORF">LNP81_14815</name>
</gene>
<organism evidence="1 2">
    <name type="scientific">Flavobacterium piscisymbiosum</name>
    <dbReference type="NCBI Taxonomy" id="2893753"/>
    <lineage>
        <taxon>Bacteria</taxon>
        <taxon>Pseudomonadati</taxon>
        <taxon>Bacteroidota</taxon>
        <taxon>Flavobacteriia</taxon>
        <taxon>Flavobacteriales</taxon>
        <taxon>Flavobacteriaceae</taxon>
        <taxon>Flavobacterium</taxon>
    </lineage>
</organism>
<evidence type="ECO:0008006" key="3">
    <source>
        <dbReference type="Google" id="ProtNLM"/>
    </source>
</evidence>
<accession>A0ABS8MFK7</accession>
<dbReference type="RefSeq" id="WP_230037101.1">
    <property type="nucleotide sequence ID" value="NZ_JAJJMM010000001.1"/>
</dbReference>
<evidence type="ECO:0000313" key="1">
    <source>
        <dbReference type="EMBL" id="MCC9064271.1"/>
    </source>
</evidence>
<protein>
    <recommendedName>
        <fullName evidence="3">DUF4263 domain-containing protein</fullName>
    </recommendedName>
</protein>